<dbReference type="EMBL" id="JANBVB010001576">
    <property type="protein sequence ID" value="KAJ2889960.1"/>
    <property type="molecule type" value="Genomic_DNA"/>
</dbReference>
<protein>
    <submittedName>
        <fullName evidence="1">Uncharacterized protein</fullName>
    </submittedName>
</protein>
<name>A0ACC1LYN0_9FUNG</name>
<sequence>MAESHESQKRCLSTDSLSLLPSQSLQKRTKIERLDDKGNSLQYDLPSDILYRALALQYVDLKAYLLSTSNQQSSTIDFKNPDAVRVLNQALLSVYFGLQVYLPSNSLCPTVANRLNYIKWLSANIISEFVPSPLNGLDIGTGASCIYPLLGARYLPQCNFVGTDINEDSVVTASTNVEQNHLQSRIKVFLNKDRQTTLPLDAPGFPQPTLDADGASFAFCMCNPPFYENSKEREHLRLIKCGAPSLNTIAKDDELFTEGGEEAFLSHLVDESAILAKRIKWYTTMVGKKGTLKLLKTKLREVGAKQVREGVLLQGKTTRWVLAWSFFGQSRFCLDSTQTLDNTNVWLNASLQELDIEAVSFEPENGSRAREMLWYRCTAKEKTWTRKWRRQAKSAAEDSEPVDNHGPTLRFSASVASVGALANASSSICLYLEPGFDSNDLAGLYNNLRRKLQPPQSQSTA</sequence>
<keyword evidence="2" id="KW-1185">Reference proteome</keyword>
<accession>A0ACC1LYN0</accession>
<organism evidence="1 2">
    <name type="scientific">Coemansia aciculifera</name>
    <dbReference type="NCBI Taxonomy" id="417176"/>
    <lineage>
        <taxon>Eukaryota</taxon>
        <taxon>Fungi</taxon>
        <taxon>Fungi incertae sedis</taxon>
        <taxon>Zoopagomycota</taxon>
        <taxon>Kickxellomycotina</taxon>
        <taxon>Kickxellomycetes</taxon>
        <taxon>Kickxellales</taxon>
        <taxon>Kickxellaceae</taxon>
        <taxon>Coemansia</taxon>
    </lineage>
</organism>
<comment type="caution">
    <text evidence="1">The sequence shown here is derived from an EMBL/GenBank/DDBJ whole genome shotgun (WGS) entry which is preliminary data.</text>
</comment>
<dbReference type="Proteomes" id="UP001139981">
    <property type="component" value="Unassembled WGS sequence"/>
</dbReference>
<reference evidence="1" key="1">
    <citation type="submission" date="2022-07" db="EMBL/GenBank/DDBJ databases">
        <title>Phylogenomic reconstructions and comparative analyses of Kickxellomycotina fungi.</title>
        <authorList>
            <person name="Reynolds N.K."/>
            <person name="Stajich J.E."/>
            <person name="Barry K."/>
            <person name="Grigoriev I.V."/>
            <person name="Crous P."/>
            <person name="Smith M.E."/>
        </authorList>
    </citation>
    <scope>NUCLEOTIDE SEQUENCE</scope>
    <source>
        <strain evidence="1">CBS 190363</strain>
    </source>
</reference>
<proteinExistence type="predicted"/>
<gene>
    <name evidence="1" type="ORF">IWW38_004397</name>
</gene>
<evidence type="ECO:0000313" key="2">
    <source>
        <dbReference type="Proteomes" id="UP001139981"/>
    </source>
</evidence>
<evidence type="ECO:0000313" key="1">
    <source>
        <dbReference type="EMBL" id="KAJ2889960.1"/>
    </source>
</evidence>